<keyword evidence="2" id="KW-0479">Metal-binding</keyword>
<dbReference type="GO" id="GO:0016811">
    <property type="term" value="F:hydrolase activity, acting on carbon-nitrogen (but not peptide) bonds, in linear amides"/>
    <property type="evidence" value="ECO:0007669"/>
    <property type="project" value="InterPro"/>
</dbReference>
<keyword evidence="3" id="KW-0378">Hydrolase</keyword>
<dbReference type="PANTHER" id="PTHR37326:SF1">
    <property type="entry name" value="BLL3975 PROTEIN"/>
    <property type="match status" value="1"/>
</dbReference>
<feature type="compositionally biased region" description="Basic and acidic residues" evidence="5">
    <location>
        <begin position="19"/>
        <end position="30"/>
    </location>
</feature>
<dbReference type="GO" id="GO:0016788">
    <property type="term" value="F:hydrolase activity, acting on ester bonds"/>
    <property type="evidence" value="ECO:0007669"/>
    <property type="project" value="InterPro"/>
</dbReference>
<feature type="domain" description="Succinylglutamate desuccinylase/Aspartoacylase catalytic" evidence="6">
    <location>
        <begin position="47"/>
        <end position="230"/>
    </location>
</feature>
<evidence type="ECO:0000256" key="4">
    <source>
        <dbReference type="ARBA" id="ARBA00022833"/>
    </source>
</evidence>
<evidence type="ECO:0000256" key="5">
    <source>
        <dbReference type="SAM" id="MobiDB-lite"/>
    </source>
</evidence>
<keyword evidence="4" id="KW-0862">Zinc</keyword>
<reference evidence="8" key="1">
    <citation type="submission" date="2018-02" db="EMBL/GenBank/DDBJ databases">
        <title>Phenotypic and genomic properties of facultatively anaerobic sulfur-reducing natronoarchaea from hypersaline soda lakes.</title>
        <authorList>
            <person name="Sorokin D.Y."/>
            <person name="Kublanov I.V."/>
            <person name="Roman P."/>
            <person name="Sinninghe Damste J.S."/>
            <person name="Golyshin P.N."/>
            <person name="Rojo D."/>
            <person name="Ciordia S."/>
            <person name="Mena M.D.C."/>
            <person name="Ferrer M."/>
            <person name="Messina E."/>
            <person name="Smedile F."/>
            <person name="La Spada G."/>
            <person name="La Cono V."/>
            <person name="Yakimov M.M."/>
        </authorList>
    </citation>
    <scope>NUCLEOTIDE SEQUENCE [LARGE SCALE GENOMIC DNA]</scope>
    <source>
        <strain evidence="8">AArc-Mg</strain>
    </source>
</reference>
<dbReference type="EMBL" id="CP027033">
    <property type="protein sequence ID" value="AXR80425.1"/>
    <property type="molecule type" value="Genomic_DNA"/>
</dbReference>
<dbReference type="Proteomes" id="UP000258613">
    <property type="component" value="Chromosome"/>
</dbReference>
<comment type="cofactor">
    <cofactor evidence="1">
        <name>Zn(2+)</name>
        <dbReference type="ChEBI" id="CHEBI:29105"/>
    </cofactor>
</comment>
<evidence type="ECO:0000256" key="1">
    <source>
        <dbReference type="ARBA" id="ARBA00001947"/>
    </source>
</evidence>
<evidence type="ECO:0000259" key="6">
    <source>
        <dbReference type="Pfam" id="PF24827"/>
    </source>
</evidence>
<proteinExistence type="predicted"/>
<dbReference type="PIRSF" id="PIRSF039012">
    <property type="entry name" value="ASP"/>
    <property type="match status" value="1"/>
</dbReference>
<dbReference type="GO" id="GO:0046872">
    <property type="term" value="F:metal ion binding"/>
    <property type="evidence" value="ECO:0007669"/>
    <property type="project" value="UniProtKB-KW"/>
</dbReference>
<dbReference type="InterPro" id="IPR043795">
    <property type="entry name" value="N-alpha-Ac-DABA-like"/>
</dbReference>
<feature type="compositionally biased region" description="Polar residues" evidence="5">
    <location>
        <begin position="1"/>
        <end position="10"/>
    </location>
</feature>
<sequence>MTDMTTTLGTASAGPGEIDTGRLEVGETRDGSPVGLPVAVINGEKSGKTLYMQAASDGDELNGVGVIQRVVPQLDPASLSGTILIVGIVNYHAFQVAEHRNPIDDTKMNRAYPGNDNGTSSERIAAATFDAATRADLILDLHQGSTSRMIDEVRVRCGRRHRLHEQCLELAKAFGCGYVLDQKGPDGQLARVAPDKGVPTVDPELGGCVGWDETSIRKGVDGVFNVLRHYGFLEESSDLESQTRATGFEQYGAPAGGLVDMQKALGERVARGEPIFEVTTPFGESKATITADSDGILWRTRRLPQVATGEYVCSVGTDVDSF</sequence>
<feature type="region of interest" description="Disordered" evidence="5">
    <location>
        <begin position="1"/>
        <end position="35"/>
    </location>
</feature>
<dbReference type="Pfam" id="PF24827">
    <property type="entry name" value="AstE_AspA_cat"/>
    <property type="match status" value="1"/>
</dbReference>
<dbReference type="InterPro" id="IPR055438">
    <property type="entry name" value="AstE_AspA_cat"/>
</dbReference>
<dbReference type="InterPro" id="IPR053138">
    <property type="entry name" value="N-alpha-Ac-DABA_deacetylase"/>
</dbReference>
<organism evidence="7 8">
    <name type="scientific">Natrarchaeobaculum sulfurireducens</name>
    <dbReference type="NCBI Taxonomy" id="2044521"/>
    <lineage>
        <taxon>Archaea</taxon>
        <taxon>Methanobacteriati</taxon>
        <taxon>Methanobacteriota</taxon>
        <taxon>Stenosarchaea group</taxon>
        <taxon>Halobacteria</taxon>
        <taxon>Halobacteriales</taxon>
        <taxon>Natrialbaceae</taxon>
        <taxon>Natrarchaeobaculum</taxon>
    </lineage>
</organism>
<dbReference type="SUPFAM" id="SSF53187">
    <property type="entry name" value="Zn-dependent exopeptidases"/>
    <property type="match status" value="1"/>
</dbReference>
<dbReference type="PANTHER" id="PTHR37326">
    <property type="entry name" value="BLL3975 PROTEIN"/>
    <property type="match status" value="1"/>
</dbReference>
<dbReference type="Gene3D" id="3.40.630.10">
    <property type="entry name" value="Zn peptidases"/>
    <property type="match status" value="1"/>
</dbReference>
<name>A0A346PLN0_9EURY</name>
<accession>A0A346PLN0</accession>
<gene>
    <name evidence="7" type="ORF">AArcMg_0402</name>
</gene>
<dbReference type="KEGG" id="nag:AArcMg_0402"/>
<keyword evidence="8" id="KW-1185">Reference proteome</keyword>
<evidence type="ECO:0000256" key="3">
    <source>
        <dbReference type="ARBA" id="ARBA00022801"/>
    </source>
</evidence>
<evidence type="ECO:0000256" key="2">
    <source>
        <dbReference type="ARBA" id="ARBA00022723"/>
    </source>
</evidence>
<protein>
    <submittedName>
        <fullName evidence="7">Succinate dehydrogenase subunit</fullName>
    </submittedName>
</protein>
<evidence type="ECO:0000313" key="7">
    <source>
        <dbReference type="EMBL" id="AXR80425.1"/>
    </source>
</evidence>
<evidence type="ECO:0000313" key="8">
    <source>
        <dbReference type="Proteomes" id="UP000258613"/>
    </source>
</evidence>
<dbReference type="AlphaFoldDB" id="A0A346PLN0"/>